<dbReference type="Gene3D" id="1.10.10.10">
    <property type="entry name" value="Winged helix-like DNA-binding domain superfamily/Winged helix DNA-binding domain"/>
    <property type="match status" value="1"/>
</dbReference>
<sequence>MPPACPTPSAHRVATAAGPRATCTGTAICPVRPAHGRSCRRLLGESERKLLKALFRESSFRSMDDRTTPDTTDAHGWPDRARRIGDPETLRAYAHPLRVRLMSVLAVHGPMTATQAAQLVDDSPSNCSFHLRKLAAAGLIEEAPGPDARSRVWRKTTWGVRFEPDGTAESMAALATASQVLHQDRLTQLARWMEQAPDAPEEWQEAGFDNAVTLSATPAELTELSRRITELVRPLVAVDRKDSDPDRRPITMSYFAFPHLEPGPGNSDPGPSEH</sequence>
<evidence type="ECO:0000313" key="3">
    <source>
        <dbReference type="EMBL" id="MTD14548.1"/>
    </source>
</evidence>
<protein>
    <submittedName>
        <fullName evidence="3">Helix-turn-helix domain-containing protein</fullName>
    </submittedName>
</protein>
<dbReference type="SMART" id="SM00418">
    <property type="entry name" value="HTH_ARSR"/>
    <property type="match status" value="1"/>
</dbReference>
<dbReference type="Proteomes" id="UP000460221">
    <property type="component" value="Unassembled WGS sequence"/>
</dbReference>
<dbReference type="CDD" id="cd00090">
    <property type="entry name" value="HTH_ARSR"/>
    <property type="match status" value="1"/>
</dbReference>
<comment type="caution">
    <text evidence="3">The sequence shown here is derived from an EMBL/GenBank/DDBJ whole genome shotgun (WGS) entry which is preliminary data.</text>
</comment>
<dbReference type="EMBL" id="WLYK01000003">
    <property type="protein sequence ID" value="MTD14548.1"/>
    <property type="molecule type" value="Genomic_DNA"/>
</dbReference>
<proteinExistence type="predicted"/>
<dbReference type="InterPro" id="IPR011991">
    <property type="entry name" value="ArsR-like_HTH"/>
</dbReference>
<dbReference type="SUPFAM" id="SSF46785">
    <property type="entry name" value="Winged helix' DNA-binding domain"/>
    <property type="match status" value="1"/>
</dbReference>
<dbReference type="InterPro" id="IPR001845">
    <property type="entry name" value="HTH_ArsR_DNA-bd_dom"/>
</dbReference>
<reference evidence="3 4" key="1">
    <citation type="submission" date="2019-11" db="EMBL/GenBank/DDBJ databases">
        <authorList>
            <person name="Jiang L.-Q."/>
        </authorList>
    </citation>
    <scope>NUCLEOTIDE SEQUENCE [LARGE SCALE GENOMIC DNA]</scope>
    <source>
        <strain evidence="3 4">YIM 132087</strain>
    </source>
</reference>
<accession>A0A7K1FKB3</accession>
<dbReference type="Pfam" id="PF12840">
    <property type="entry name" value="HTH_20"/>
    <property type="match status" value="1"/>
</dbReference>
<dbReference type="AlphaFoldDB" id="A0A7K1FKB3"/>
<feature type="region of interest" description="Disordered" evidence="1">
    <location>
        <begin position="61"/>
        <end position="82"/>
    </location>
</feature>
<organism evidence="3 4">
    <name type="scientific">Nakamurella alba</name>
    <dbReference type="NCBI Taxonomy" id="2665158"/>
    <lineage>
        <taxon>Bacteria</taxon>
        <taxon>Bacillati</taxon>
        <taxon>Actinomycetota</taxon>
        <taxon>Actinomycetes</taxon>
        <taxon>Nakamurellales</taxon>
        <taxon>Nakamurellaceae</taxon>
        <taxon>Nakamurella</taxon>
    </lineage>
</organism>
<feature type="domain" description="HTH arsR-type" evidence="2">
    <location>
        <begin position="88"/>
        <end position="176"/>
    </location>
</feature>
<gene>
    <name evidence="3" type="ORF">GIS00_11385</name>
</gene>
<evidence type="ECO:0000259" key="2">
    <source>
        <dbReference type="SMART" id="SM00418"/>
    </source>
</evidence>
<evidence type="ECO:0000256" key="1">
    <source>
        <dbReference type="SAM" id="MobiDB-lite"/>
    </source>
</evidence>
<dbReference type="InterPro" id="IPR036390">
    <property type="entry name" value="WH_DNA-bd_sf"/>
</dbReference>
<feature type="region of interest" description="Disordered" evidence="1">
    <location>
        <begin position="241"/>
        <end position="274"/>
    </location>
</feature>
<dbReference type="InterPro" id="IPR036388">
    <property type="entry name" value="WH-like_DNA-bd_sf"/>
</dbReference>
<keyword evidence="4" id="KW-1185">Reference proteome</keyword>
<evidence type="ECO:0000313" key="4">
    <source>
        <dbReference type="Proteomes" id="UP000460221"/>
    </source>
</evidence>
<dbReference type="GO" id="GO:0003700">
    <property type="term" value="F:DNA-binding transcription factor activity"/>
    <property type="evidence" value="ECO:0007669"/>
    <property type="project" value="InterPro"/>
</dbReference>
<name>A0A7K1FKB3_9ACTN</name>